<keyword evidence="4 5" id="KW-0862">Zinc</keyword>
<feature type="binding site" evidence="5">
    <location>
        <position position="156"/>
    </location>
    <ligand>
        <name>Zn(2+)</name>
        <dbReference type="ChEBI" id="CHEBI:29105"/>
    </ligand>
</feature>
<dbReference type="HAMAP" id="MF_01256">
    <property type="entry name" value="YfiT_hydrol"/>
    <property type="match status" value="1"/>
</dbReference>
<keyword evidence="2 5" id="KW-0479">Metal-binding</keyword>
<sequence>MDLRYPIGKFEFAGEITAAQREQWIREIETLPAKLKEAVAGLSGDQLNLPYREGGWTLRQVVHHIADSHINSYTRFKLALTEETPTIRPYFEDRWAELADSKSEIQVSLALLEALHQRWAILLRSLSEADYQRTFYHPESGATTSLGYNLGIYAWHGNHHVAHITSLRSRMNL</sequence>
<keyword evidence="8" id="KW-1185">Reference proteome</keyword>
<organism evidence="7 8">
    <name type="scientific">Paenibacillus puldeungensis</name>
    <dbReference type="NCBI Taxonomy" id="696536"/>
    <lineage>
        <taxon>Bacteria</taxon>
        <taxon>Bacillati</taxon>
        <taxon>Bacillota</taxon>
        <taxon>Bacilli</taxon>
        <taxon>Bacillales</taxon>
        <taxon>Paenibacillaceae</taxon>
        <taxon>Paenibacillus</taxon>
    </lineage>
</organism>
<dbReference type="InterPro" id="IPR024775">
    <property type="entry name" value="DinB-like"/>
</dbReference>
<evidence type="ECO:0000256" key="2">
    <source>
        <dbReference type="ARBA" id="ARBA00022723"/>
    </source>
</evidence>
<keyword evidence="3 5" id="KW-0378">Hydrolase</keyword>
<comment type="cofactor">
    <cofactor evidence="5">
        <name>Zn(2+)</name>
        <dbReference type="ChEBI" id="CHEBI:29105"/>
    </cofactor>
    <text evidence="5">Binds 1 zinc ion per subunit.</text>
</comment>
<evidence type="ECO:0000256" key="3">
    <source>
        <dbReference type="ARBA" id="ARBA00022801"/>
    </source>
</evidence>
<dbReference type="SUPFAM" id="SSF109854">
    <property type="entry name" value="DinB/YfiT-like putative metalloenzymes"/>
    <property type="match status" value="1"/>
</dbReference>
<comment type="subunit">
    <text evidence="5">Homodimer.</text>
</comment>
<accession>A0ABW3S1H7</accession>
<dbReference type="NCBIfam" id="NF009807">
    <property type="entry name" value="PRK13291.1"/>
    <property type="match status" value="1"/>
</dbReference>
<reference evidence="8" key="1">
    <citation type="journal article" date="2019" name="Int. J. Syst. Evol. Microbiol.">
        <title>The Global Catalogue of Microorganisms (GCM) 10K type strain sequencing project: providing services to taxonomists for standard genome sequencing and annotation.</title>
        <authorList>
            <consortium name="The Broad Institute Genomics Platform"/>
            <consortium name="The Broad Institute Genome Sequencing Center for Infectious Disease"/>
            <person name="Wu L."/>
            <person name="Ma J."/>
        </authorList>
    </citation>
    <scope>NUCLEOTIDE SEQUENCE [LARGE SCALE GENOMIC DNA]</scope>
    <source>
        <strain evidence="8">CCUG 59189</strain>
    </source>
</reference>
<dbReference type="GO" id="GO:0016740">
    <property type="term" value="F:transferase activity"/>
    <property type="evidence" value="ECO:0007669"/>
    <property type="project" value="UniProtKB-KW"/>
</dbReference>
<dbReference type="RefSeq" id="WP_379320776.1">
    <property type="nucleotide sequence ID" value="NZ_JBHTLM010000015.1"/>
</dbReference>
<keyword evidence="1 5" id="KW-0963">Cytoplasm</keyword>
<evidence type="ECO:0000256" key="4">
    <source>
        <dbReference type="ARBA" id="ARBA00022833"/>
    </source>
</evidence>
<dbReference type="EMBL" id="JBHTLM010000015">
    <property type="protein sequence ID" value="MFD1178338.1"/>
    <property type="molecule type" value="Genomic_DNA"/>
</dbReference>
<dbReference type="InterPro" id="IPR034660">
    <property type="entry name" value="DinB/YfiT-like"/>
</dbReference>
<dbReference type="Gene3D" id="1.20.120.450">
    <property type="entry name" value="dinb family like domain"/>
    <property type="match status" value="1"/>
</dbReference>
<dbReference type="InterPro" id="IPR023774">
    <property type="entry name" value="Put_metal_dep_hydrolase_YfiT"/>
</dbReference>
<evidence type="ECO:0000313" key="8">
    <source>
        <dbReference type="Proteomes" id="UP001597262"/>
    </source>
</evidence>
<name>A0ABW3S1H7_9BACL</name>
<evidence type="ECO:0000256" key="1">
    <source>
        <dbReference type="ARBA" id="ARBA00022490"/>
    </source>
</evidence>
<dbReference type="EC" id="3.-.-.-" evidence="5"/>
<feature type="binding site" evidence="5">
    <location>
        <position position="160"/>
    </location>
    <ligand>
        <name>Zn(2+)</name>
        <dbReference type="ChEBI" id="CHEBI:29105"/>
    </ligand>
</feature>
<dbReference type="Proteomes" id="UP001597262">
    <property type="component" value="Unassembled WGS sequence"/>
</dbReference>
<protein>
    <recommendedName>
        <fullName evidence="5">Putative metal-dependent hydrolase ACFQ3W_18845</fullName>
        <ecNumber evidence="5">3.-.-.-</ecNumber>
    </recommendedName>
</protein>
<dbReference type="Pfam" id="PF12867">
    <property type="entry name" value="DinB_2"/>
    <property type="match status" value="1"/>
</dbReference>
<comment type="subcellular location">
    <subcellularLocation>
        <location evidence="5">Cytoplasm</location>
    </subcellularLocation>
</comment>
<feature type="binding site" evidence="5">
    <location>
        <position position="64"/>
    </location>
    <ligand>
        <name>Zn(2+)</name>
        <dbReference type="ChEBI" id="CHEBI:29105"/>
    </ligand>
</feature>
<proteinExistence type="inferred from homology"/>
<feature type="domain" description="DinB-like" evidence="6">
    <location>
        <begin position="28"/>
        <end position="164"/>
    </location>
</feature>
<comment type="similarity">
    <text evidence="5">Belongs to the metal hydrolase YfiT family.</text>
</comment>
<gene>
    <name evidence="7" type="ORF">ACFQ3W_18845</name>
</gene>
<comment type="function">
    <text evidence="5">Possible metal-dependent hydrolase.</text>
</comment>
<evidence type="ECO:0000256" key="5">
    <source>
        <dbReference type="HAMAP-Rule" id="MF_01256"/>
    </source>
</evidence>
<evidence type="ECO:0000313" key="7">
    <source>
        <dbReference type="EMBL" id="MFD1178338.1"/>
    </source>
</evidence>
<comment type="caution">
    <text evidence="7">The sequence shown here is derived from an EMBL/GenBank/DDBJ whole genome shotgun (WGS) entry which is preliminary data.</text>
</comment>
<keyword evidence="7" id="KW-0808">Transferase</keyword>
<evidence type="ECO:0000259" key="6">
    <source>
        <dbReference type="Pfam" id="PF12867"/>
    </source>
</evidence>